<feature type="domain" description="SH3b" evidence="2">
    <location>
        <begin position="81"/>
        <end position="144"/>
    </location>
</feature>
<protein>
    <recommendedName>
        <fullName evidence="2">SH3b domain-containing protein</fullName>
    </recommendedName>
</protein>
<accession>A0A1L3GM57</accession>
<reference evidence="3 4" key="1">
    <citation type="journal article" date="2017" name="Genome Announc.">
        <title>Complete Genome Sequences of Two Acetylene-Fermenting Pelobacter acetylenicus Strains.</title>
        <authorList>
            <person name="Sutton J.M."/>
            <person name="Baesman S.M."/>
            <person name="Fierst J.L."/>
            <person name="Poret-Peterson A.T."/>
            <person name="Oremland R.S."/>
            <person name="Dunlap D.S."/>
            <person name="Akob D.M."/>
        </authorList>
    </citation>
    <scope>NUCLEOTIDE SEQUENCE [LARGE SCALE GENOMIC DNA]</scope>
    <source>
        <strain evidence="3 4">SFB93</strain>
    </source>
</reference>
<dbReference type="InterPro" id="IPR010466">
    <property type="entry name" value="DUF1058"/>
</dbReference>
<dbReference type="InterPro" id="IPR003646">
    <property type="entry name" value="SH3-like_bac-type"/>
</dbReference>
<organism evidence="3 4">
    <name type="scientific">Syntrophotalea acetylenivorans</name>
    <dbReference type="NCBI Taxonomy" id="1842532"/>
    <lineage>
        <taxon>Bacteria</taxon>
        <taxon>Pseudomonadati</taxon>
        <taxon>Thermodesulfobacteriota</taxon>
        <taxon>Desulfuromonadia</taxon>
        <taxon>Desulfuromonadales</taxon>
        <taxon>Syntrophotaleaceae</taxon>
        <taxon>Syntrophotalea</taxon>
    </lineage>
</organism>
<dbReference type="RefSeq" id="WP_072282940.1">
    <property type="nucleotide sequence ID" value="NZ_CP015519.1"/>
</dbReference>
<evidence type="ECO:0000259" key="2">
    <source>
        <dbReference type="PROSITE" id="PS51781"/>
    </source>
</evidence>
<dbReference type="STRING" id="1842532.A7E78_03510"/>
<evidence type="ECO:0000313" key="4">
    <source>
        <dbReference type="Proteomes" id="UP000182517"/>
    </source>
</evidence>
<gene>
    <name evidence="3" type="ORF">A7E78_03510</name>
</gene>
<dbReference type="AlphaFoldDB" id="A0A1L3GM57"/>
<feature type="signal peptide" evidence="1">
    <location>
        <begin position="1"/>
        <end position="19"/>
    </location>
</feature>
<dbReference type="Gene3D" id="2.30.30.40">
    <property type="entry name" value="SH3 Domains"/>
    <property type="match status" value="2"/>
</dbReference>
<dbReference type="PROSITE" id="PS51781">
    <property type="entry name" value="SH3B"/>
    <property type="match status" value="1"/>
</dbReference>
<dbReference type="EMBL" id="CP015519">
    <property type="protein sequence ID" value="APG26980.1"/>
    <property type="molecule type" value="Genomic_DNA"/>
</dbReference>
<keyword evidence="1" id="KW-0732">Signal</keyword>
<sequence length="144" mass="16325">MKYFLLMTFLLFNISLCQAEIVYVKIHTGTLWSQPGGQYAFETLKVPRHYPLSVLESSSGYLKVRDYAGQTGWVTTDQVGPQKGIVVEIASVNIRKGPGKNYPVLFKAYKGVTFRVLEEKEGWLHVRHENGDKGWVIKSSTWGL</sequence>
<feature type="chain" id="PRO_5012792324" description="SH3b domain-containing protein" evidence="1">
    <location>
        <begin position="20"/>
        <end position="144"/>
    </location>
</feature>
<dbReference type="OrthoDB" id="5297720at2"/>
<dbReference type="KEGG" id="pef:A7E78_03510"/>
<evidence type="ECO:0000256" key="1">
    <source>
        <dbReference type="SAM" id="SignalP"/>
    </source>
</evidence>
<proteinExistence type="predicted"/>
<evidence type="ECO:0000313" key="3">
    <source>
        <dbReference type="EMBL" id="APG26980.1"/>
    </source>
</evidence>
<name>A0A1L3GM57_9BACT</name>
<dbReference type="Pfam" id="PF06347">
    <property type="entry name" value="SH3_4"/>
    <property type="match status" value="1"/>
</dbReference>
<dbReference type="Proteomes" id="UP000182517">
    <property type="component" value="Chromosome"/>
</dbReference>
<dbReference type="SMART" id="SM00287">
    <property type="entry name" value="SH3b"/>
    <property type="match status" value="1"/>
</dbReference>
<keyword evidence="4" id="KW-1185">Reference proteome</keyword>